<keyword evidence="2" id="KW-0812">Transmembrane</keyword>
<gene>
    <name evidence="3" type="ORF">UU23_C0001G0063</name>
</gene>
<dbReference type="AlphaFoldDB" id="A0A0G0TMP1"/>
<evidence type="ECO:0000313" key="4">
    <source>
        <dbReference type="Proteomes" id="UP000034292"/>
    </source>
</evidence>
<keyword evidence="2" id="KW-1133">Transmembrane helix</keyword>
<feature type="compositionally biased region" description="Polar residues" evidence="1">
    <location>
        <begin position="51"/>
        <end position="61"/>
    </location>
</feature>
<evidence type="ECO:0000313" key="3">
    <source>
        <dbReference type="EMBL" id="KKR78299.1"/>
    </source>
</evidence>
<accession>A0A0G0TMP1</accession>
<dbReference type="Proteomes" id="UP000034292">
    <property type="component" value="Unassembled WGS sequence"/>
</dbReference>
<dbReference type="EMBL" id="LBZV01000001">
    <property type="protein sequence ID" value="KKR78299.1"/>
    <property type="molecule type" value="Genomic_DNA"/>
</dbReference>
<proteinExistence type="predicted"/>
<organism evidence="3 4">
    <name type="scientific">Candidatus Curtissbacteria bacterium GW2011_GWA1_40_9</name>
    <dbReference type="NCBI Taxonomy" id="1618408"/>
    <lineage>
        <taxon>Bacteria</taxon>
        <taxon>Candidatus Curtissiibacteriota</taxon>
    </lineage>
</organism>
<reference evidence="3 4" key="1">
    <citation type="journal article" date="2015" name="Nature">
        <title>rRNA introns, odd ribosomes, and small enigmatic genomes across a large radiation of phyla.</title>
        <authorList>
            <person name="Brown C.T."/>
            <person name="Hug L.A."/>
            <person name="Thomas B.C."/>
            <person name="Sharon I."/>
            <person name="Castelle C.J."/>
            <person name="Singh A."/>
            <person name="Wilkins M.J."/>
            <person name="Williams K.H."/>
            <person name="Banfield J.F."/>
        </authorList>
    </citation>
    <scope>NUCLEOTIDE SEQUENCE [LARGE SCALE GENOMIC DNA]</scope>
</reference>
<name>A0A0G0TMP1_9BACT</name>
<keyword evidence="2" id="KW-0472">Membrane</keyword>
<dbReference type="STRING" id="1618408.UU23_C0001G0063"/>
<comment type="caution">
    <text evidence="3">The sequence shown here is derived from an EMBL/GenBank/DDBJ whole genome shotgun (WGS) entry which is preliminary data.</text>
</comment>
<feature type="compositionally biased region" description="Low complexity" evidence="1">
    <location>
        <begin position="62"/>
        <end position="90"/>
    </location>
</feature>
<feature type="transmembrane region" description="Helical" evidence="2">
    <location>
        <begin position="7"/>
        <end position="27"/>
    </location>
</feature>
<protein>
    <submittedName>
        <fullName evidence="3">Uncharacterized protein</fullName>
    </submittedName>
</protein>
<evidence type="ECO:0000256" key="2">
    <source>
        <dbReference type="SAM" id="Phobius"/>
    </source>
</evidence>
<sequence length="104" mass="10562">MDTKIKILLTVIGLAAILVPAALLIIFSKKSADNSTGSGISGGNRELRQDAVQNELDNNPLKSVVVSPSPVASPVAVSPKPSPTPLSVTLPVPPLESTPGSGVN</sequence>
<dbReference type="PATRIC" id="fig|1618408.3.peg.65"/>
<feature type="region of interest" description="Disordered" evidence="1">
    <location>
        <begin position="32"/>
        <end position="104"/>
    </location>
</feature>
<evidence type="ECO:0000256" key="1">
    <source>
        <dbReference type="SAM" id="MobiDB-lite"/>
    </source>
</evidence>